<reference evidence="4" key="1">
    <citation type="journal article" date="2014" name="Int. J. Syst. Evol. Microbiol.">
        <title>Complete genome sequence of Corynebacterium casei LMG S-19264T (=DSM 44701T), isolated from a smear-ripened cheese.</title>
        <authorList>
            <consortium name="US DOE Joint Genome Institute (JGI-PGF)"/>
            <person name="Walter F."/>
            <person name="Albersmeier A."/>
            <person name="Kalinowski J."/>
            <person name="Ruckert C."/>
        </authorList>
    </citation>
    <scope>NUCLEOTIDE SEQUENCE</scope>
    <source>
        <strain evidence="4">VKM B-1606</strain>
    </source>
</reference>
<dbReference type="PANTHER" id="PTHR35936:SF17">
    <property type="entry name" value="ARGININE-BINDING EXTRACELLULAR PROTEIN ARTP"/>
    <property type="match status" value="1"/>
</dbReference>
<dbReference type="GO" id="GO:0042597">
    <property type="term" value="C:periplasmic space"/>
    <property type="evidence" value="ECO:0007669"/>
    <property type="project" value="InterPro"/>
</dbReference>
<dbReference type="EMBL" id="BSFF01000001">
    <property type="protein sequence ID" value="GLK54615.1"/>
    <property type="molecule type" value="Genomic_DNA"/>
</dbReference>
<dbReference type="AlphaFoldDB" id="A0A9W6ISV4"/>
<feature type="chain" id="PRO_5040967127" evidence="2">
    <location>
        <begin position="29"/>
        <end position="281"/>
    </location>
</feature>
<sequence length="281" mass="30821">MSHRFAGRARTALLSAAALLAPVSAASAAEPPLRICASSVEAPYSIAKAQGFENKIAVVLAKTMGREAQFVWSDKPAIYLVRDFLDKNACDLVFGVDSEDERVQATKPYFRTGYVFVTPADKPEIGSSWEDAAKPDYKTFAVRFSSPGELIVKQAGKYEENLSYNLSLVNFEDKRNRYTQVPADKLVNEVVNGDADVAIAFASDVARYVKASSKPLRMTMIRDDFKRSDGLKIPLHFDQAIGVRKDDAELLKELNAAIDKAKPEIDAVLNDEGVPTLQPNG</sequence>
<comment type="caution">
    <text evidence="4">The sequence shown here is derived from an EMBL/GenBank/DDBJ whole genome shotgun (WGS) entry which is preliminary data.</text>
</comment>
<protein>
    <submittedName>
        <fullName evidence="4">Amino acid ABC transporter substrate-binding protein</fullName>
    </submittedName>
    <submittedName>
        <fullName evidence="5">MxaJ protein</fullName>
    </submittedName>
</protein>
<dbReference type="PANTHER" id="PTHR35936">
    <property type="entry name" value="MEMBRANE-BOUND LYTIC MUREIN TRANSGLYCOSYLASE F"/>
    <property type="match status" value="1"/>
</dbReference>
<feature type="signal peptide" evidence="2">
    <location>
        <begin position="1"/>
        <end position="28"/>
    </location>
</feature>
<dbReference type="SUPFAM" id="SSF53850">
    <property type="entry name" value="Periplasmic binding protein-like II"/>
    <property type="match status" value="1"/>
</dbReference>
<dbReference type="GO" id="GO:0046170">
    <property type="term" value="P:methanol catabolic process"/>
    <property type="evidence" value="ECO:0007669"/>
    <property type="project" value="InterPro"/>
</dbReference>
<keyword evidence="1 2" id="KW-0732">Signal</keyword>
<evidence type="ECO:0000256" key="2">
    <source>
        <dbReference type="SAM" id="SignalP"/>
    </source>
</evidence>
<keyword evidence="6" id="KW-1185">Reference proteome</keyword>
<evidence type="ECO:0000313" key="6">
    <source>
        <dbReference type="Proteomes" id="UP000758856"/>
    </source>
</evidence>
<dbReference type="Gene3D" id="3.40.190.10">
    <property type="entry name" value="Periplasmic binding protein-like II"/>
    <property type="match status" value="2"/>
</dbReference>
<evidence type="ECO:0000313" key="7">
    <source>
        <dbReference type="Proteomes" id="UP001143400"/>
    </source>
</evidence>
<gene>
    <name evidence="4" type="ORF">GCM10008170_06340</name>
    <name evidence="5" type="ORF">JOD31_001782</name>
</gene>
<dbReference type="Proteomes" id="UP001143400">
    <property type="component" value="Unassembled WGS sequence"/>
</dbReference>
<reference evidence="4" key="3">
    <citation type="submission" date="2023-01" db="EMBL/GenBank/DDBJ databases">
        <authorList>
            <person name="Sun Q."/>
            <person name="Evtushenko L."/>
        </authorList>
    </citation>
    <scope>NUCLEOTIDE SEQUENCE</scope>
    <source>
        <strain evidence="4">VKM B-1606</strain>
    </source>
</reference>
<evidence type="ECO:0000313" key="4">
    <source>
        <dbReference type="EMBL" id="GLK54615.1"/>
    </source>
</evidence>
<evidence type="ECO:0000313" key="5">
    <source>
        <dbReference type="EMBL" id="MBM7851557.1"/>
    </source>
</evidence>
<name>A0A9W6ISV4_9HYPH</name>
<proteinExistence type="predicted"/>
<dbReference type="RefSeq" id="WP_204949975.1">
    <property type="nucleotide sequence ID" value="NZ_BSFF01000001.1"/>
</dbReference>
<accession>A0A9W6ISV4</accession>
<organism evidence="4 7">
    <name type="scientific">Methylopila capsulata</name>
    <dbReference type="NCBI Taxonomy" id="61654"/>
    <lineage>
        <taxon>Bacteria</taxon>
        <taxon>Pseudomonadati</taxon>
        <taxon>Pseudomonadota</taxon>
        <taxon>Alphaproteobacteria</taxon>
        <taxon>Hyphomicrobiales</taxon>
        <taxon>Methylopilaceae</taxon>
        <taxon>Methylopila</taxon>
    </lineage>
</organism>
<dbReference type="InterPro" id="IPR001638">
    <property type="entry name" value="Solute-binding_3/MltF_N"/>
</dbReference>
<dbReference type="InterPro" id="IPR022455">
    <property type="entry name" value="Methanol_oxidation_MoxJ"/>
</dbReference>
<feature type="domain" description="Solute-binding protein family 3/N-terminal" evidence="3">
    <location>
        <begin position="32"/>
        <end position="272"/>
    </location>
</feature>
<evidence type="ECO:0000259" key="3">
    <source>
        <dbReference type="SMART" id="SM00062"/>
    </source>
</evidence>
<dbReference type="Proteomes" id="UP000758856">
    <property type="component" value="Unassembled WGS sequence"/>
</dbReference>
<evidence type="ECO:0000256" key="1">
    <source>
        <dbReference type="ARBA" id="ARBA00022729"/>
    </source>
</evidence>
<dbReference type="Pfam" id="PF00497">
    <property type="entry name" value="SBP_bac_3"/>
    <property type="match status" value="1"/>
</dbReference>
<dbReference type="SMART" id="SM00062">
    <property type="entry name" value="PBPb"/>
    <property type="match status" value="1"/>
</dbReference>
<dbReference type="NCBIfam" id="TIGR03870">
    <property type="entry name" value="ABC_MoxJ"/>
    <property type="match status" value="1"/>
</dbReference>
<dbReference type="EMBL" id="JAFBCY010000002">
    <property type="protein sequence ID" value="MBM7851557.1"/>
    <property type="molecule type" value="Genomic_DNA"/>
</dbReference>
<reference evidence="5 6" key="2">
    <citation type="submission" date="2021-01" db="EMBL/GenBank/DDBJ databases">
        <title>Genomic Encyclopedia of Type Strains, Phase IV (KMG-IV): sequencing the most valuable type-strain genomes for metagenomic binning, comparative biology and taxonomic classification.</title>
        <authorList>
            <person name="Goeker M."/>
        </authorList>
    </citation>
    <scope>NUCLEOTIDE SEQUENCE [LARGE SCALE GENOMIC DNA]</scope>
    <source>
        <strain evidence="5 6">DSM 6130</strain>
    </source>
</reference>